<organism evidence="2 3">
    <name type="scientific">Vulcanimicrobium alpinum</name>
    <dbReference type="NCBI Taxonomy" id="3016050"/>
    <lineage>
        <taxon>Bacteria</taxon>
        <taxon>Bacillati</taxon>
        <taxon>Vulcanimicrobiota</taxon>
        <taxon>Vulcanimicrobiia</taxon>
        <taxon>Vulcanimicrobiales</taxon>
        <taxon>Vulcanimicrobiaceae</taxon>
        <taxon>Vulcanimicrobium</taxon>
    </lineage>
</organism>
<protein>
    <recommendedName>
        <fullName evidence="1">Peptidoglycan binding-like domain-containing protein</fullName>
    </recommendedName>
</protein>
<keyword evidence="3" id="KW-1185">Reference proteome</keyword>
<feature type="domain" description="Peptidoglycan binding-like" evidence="1">
    <location>
        <begin position="58"/>
        <end position="116"/>
    </location>
</feature>
<dbReference type="AlphaFoldDB" id="A0AAN2CBI6"/>
<dbReference type="Proteomes" id="UP001317532">
    <property type="component" value="Chromosome"/>
</dbReference>
<dbReference type="SUPFAM" id="SSF47090">
    <property type="entry name" value="PGBD-like"/>
    <property type="match status" value="2"/>
</dbReference>
<evidence type="ECO:0000259" key="1">
    <source>
        <dbReference type="Pfam" id="PF01471"/>
    </source>
</evidence>
<dbReference type="InterPro" id="IPR036366">
    <property type="entry name" value="PGBDSf"/>
</dbReference>
<feature type="domain" description="Peptidoglycan binding-like" evidence="1">
    <location>
        <begin position="7"/>
        <end position="44"/>
    </location>
</feature>
<gene>
    <name evidence="2" type="ORF">WPS_31030</name>
</gene>
<dbReference type="InterPro" id="IPR036365">
    <property type="entry name" value="PGBD-like_sf"/>
</dbReference>
<accession>A0AAN2CBI6</accession>
<dbReference type="EMBL" id="AP025523">
    <property type="protein sequence ID" value="BDE07827.1"/>
    <property type="molecule type" value="Genomic_DNA"/>
</dbReference>
<proteinExistence type="predicted"/>
<evidence type="ECO:0000313" key="3">
    <source>
        <dbReference type="Proteomes" id="UP001317532"/>
    </source>
</evidence>
<dbReference type="InterPro" id="IPR002477">
    <property type="entry name" value="Peptidoglycan-bd-like"/>
</dbReference>
<evidence type="ECO:0000313" key="2">
    <source>
        <dbReference type="EMBL" id="BDE07827.1"/>
    </source>
</evidence>
<dbReference type="Gene3D" id="1.10.101.10">
    <property type="entry name" value="PGBD-like superfamily/PGBD"/>
    <property type="match status" value="2"/>
</dbReference>
<reference evidence="2 3" key="1">
    <citation type="journal article" date="2022" name="ISME Commun">
        <title>Vulcanimicrobium alpinus gen. nov. sp. nov., the first cultivated representative of the candidate phylum 'Eremiobacterota', is a metabolically versatile aerobic anoxygenic phototroph.</title>
        <authorList>
            <person name="Yabe S."/>
            <person name="Muto K."/>
            <person name="Abe K."/>
            <person name="Yokota A."/>
            <person name="Staudigel H."/>
            <person name="Tebo B.M."/>
        </authorList>
    </citation>
    <scope>NUCLEOTIDE SEQUENCE [LARGE SCALE GENOMIC DNA]</scope>
    <source>
        <strain evidence="2 3">WC8-2</strain>
    </source>
</reference>
<name>A0AAN2CBI6_UNVUL</name>
<dbReference type="KEGG" id="vab:WPS_31030"/>
<dbReference type="Pfam" id="PF01471">
    <property type="entry name" value="PG_binding_1"/>
    <property type="match status" value="2"/>
</dbReference>
<sequence>MKLLDYTGIDGIFGPQTTASVQTFQQSSGLTADGIVGPATWSALPADPRTPQLAAGSSGPAVSALQTGLLAYGGAGSATDPGPIDGIFGPQTTAAVKAYQSARGTYADGIVGDATWWIPAGAAGATLASLAGATTV</sequence>